<evidence type="ECO:0000256" key="6">
    <source>
        <dbReference type="SAM" id="Coils"/>
    </source>
</evidence>
<evidence type="ECO:0000259" key="7">
    <source>
        <dbReference type="Pfam" id="PF01368"/>
    </source>
</evidence>
<dbReference type="AlphaFoldDB" id="A0A6M4GYJ6"/>
<dbReference type="GO" id="GO:0006281">
    <property type="term" value="P:DNA repair"/>
    <property type="evidence" value="ECO:0007669"/>
    <property type="project" value="InterPro"/>
</dbReference>
<evidence type="ECO:0000313" key="11">
    <source>
        <dbReference type="Proteomes" id="UP000501534"/>
    </source>
</evidence>
<accession>A0A6M4GYJ6</accession>
<dbReference type="Pfam" id="PF17768">
    <property type="entry name" value="RecJ_OB"/>
    <property type="match status" value="1"/>
</dbReference>
<dbReference type="InterPro" id="IPR041122">
    <property type="entry name" value="RecJ_OB"/>
</dbReference>
<dbReference type="EMBL" id="CP053069">
    <property type="protein sequence ID" value="QJR11483.1"/>
    <property type="molecule type" value="Genomic_DNA"/>
</dbReference>
<keyword evidence="6" id="KW-0175">Coiled coil</keyword>
<sequence>MPEILHRPVDAESVARLVATGCDPRLARLYAARGVADPGELSTTFASLVSPDRLLNADHAARLLADAIERREHLVIVADYDADGATACAVGLRALRSMGAIVDSFVPNRFEHGYGLTPEIVKEAAALKPSLLITVDNGIAAVAGVDAANALGMRVLVTDHHLPGSELPRAECIVNPNQAGCTFPSKHLAGVGVIFYVMLALRGELRRRGAFAGKPEPQLAELLDLVALGTVADVVRLDTNNRILVTQGLARIRGGKASPGVRALFEAAGRMPRRATVYDLAFVVGPRLNAAGRLDDMSLGIECLSTDNEERAAELAANLDKLNRERREIEVDMVESALKLLESVDPGEGYSLSVHRPDWHGGVVGILASRLKDRFHRPVFAFAQDGAAFLKGSGRSIHGLHLRDALDLVDKRNPGLLERFGGHAAAAGVTIPAGRLADFAAAFEAVAREALTAADLERRIDVDGELTAQDMGGDFARLLRDAVWGQGFPEPRFVGTFEVASQRVVGERHVKLALKRGGRGYPAMRFGSADPLPASVVAVYRLDLNEYLGEESLQLTIEHWESATPS</sequence>
<dbReference type="Pfam" id="PF01368">
    <property type="entry name" value="DHH"/>
    <property type="match status" value="1"/>
</dbReference>
<feature type="coiled-coil region" evidence="6">
    <location>
        <begin position="305"/>
        <end position="339"/>
    </location>
</feature>
<name>A0A6M4GYJ6_9PROT</name>
<organism evidence="10 11">
    <name type="scientific">Usitatibacter rugosus</name>
    <dbReference type="NCBI Taxonomy" id="2732067"/>
    <lineage>
        <taxon>Bacteria</taxon>
        <taxon>Pseudomonadati</taxon>
        <taxon>Pseudomonadota</taxon>
        <taxon>Betaproteobacteria</taxon>
        <taxon>Nitrosomonadales</taxon>
        <taxon>Usitatibacteraceae</taxon>
        <taxon>Usitatibacter</taxon>
    </lineage>
</organism>
<dbReference type="NCBIfam" id="TIGR00644">
    <property type="entry name" value="recJ"/>
    <property type="match status" value="1"/>
</dbReference>
<dbReference type="Gene3D" id="3.90.1640.30">
    <property type="match status" value="1"/>
</dbReference>
<dbReference type="Gene3D" id="3.10.310.30">
    <property type="match status" value="1"/>
</dbReference>
<feature type="domain" description="DHHA1" evidence="8">
    <location>
        <begin position="356"/>
        <end position="448"/>
    </location>
</feature>
<feature type="domain" description="DDH" evidence="7">
    <location>
        <begin position="74"/>
        <end position="230"/>
    </location>
</feature>
<dbReference type="FunFam" id="3.90.1640.30:FF:000001">
    <property type="entry name" value="Single-stranded-DNA-specific exonuclease RecJ"/>
    <property type="match status" value="1"/>
</dbReference>
<evidence type="ECO:0000259" key="9">
    <source>
        <dbReference type="Pfam" id="PF17768"/>
    </source>
</evidence>
<dbReference type="PANTHER" id="PTHR30255">
    <property type="entry name" value="SINGLE-STRANDED-DNA-SPECIFIC EXONUCLEASE RECJ"/>
    <property type="match status" value="1"/>
</dbReference>
<dbReference type="InterPro" id="IPR004610">
    <property type="entry name" value="RecJ"/>
</dbReference>
<dbReference type="RefSeq" id="WP_171092868.1">
    <property type="nucleotide sequence ID" value="NZ_CP053069.1"/>
</dbReference>
<dbReference type="InterPro" id="IPR038763">
    <property type="entry name" value="DHH_sf"/>
</dbReference>
<keyword evidence="11" id="KW-1185">Reference proteome</keyword>
<comment type="similarity">
    <text evidence="1">Belongs to the RecJ family.</text>
</comment>
<dbReference type="SUPFAM" id="SSF64182">
    <property type="entry name" value="DHH phosphoesterases"/>
    <property type="match status" value="1"/>
</dbReference>
<feature type="domain" description="RecJ OB" evidence="9">
    <location>
        <begin position="462"/>
        <end position="559"/>
    </location>
</feature>
<keyword evidence="3" id="KW-0540">Nuclease</keyword>
<dbReference type="KEGG" id="uru:DSM104443_02560"/>
<dbReference type="GO" id="GO:0003676">
    <property type="term" value="F:nucleic acid binding"/>
    <property type="evidence" value="ECO:0007669"/>
    <property type="project" value="InterPro"/>
</dbReference>
<dbReference type="InterPro" id="IPR001667">
    <property type="entry name" value="DDH_dom"/>
</dbReference>
<proteinExistence type="inferred from homology"/>
<dbReference type="InterPro" id="IPR003156">
    <property type="entry name" value="DHHA1_dom"/>
</dbReference>
<gene>
    <name evidence="10" type="primary">recJ</name>
    <name evidence="10" type="ORF">DSM104443_02560</name>
</gene>
<dbReference type="Pfam" id="PF02272">
    <property type="entry name" value="DHHA1"/>
    <property type="match status" value="1"/>
</dbReference>
<evidence type="ECO:0000256" key="1">
    <source>
        <dbReference type="ARBA" id="ARBA00005915"/>
    </source>
</evidence>
<dbReference type="PANTHER" id="PTHR30255:SF2">
    <property type="entry name" value="SINGLE-STRANDED-DNA-SPECIFIC EXONUCLEASE RECJ"/>
    <property type="match status" value="1"/>
</dbReference>
<evidence type="ECO:0000259" key="8">
    <source>
        <dbReference type="Pfam" id="PF02272"/>
    </source>
</evidence>
<keyword evidence="5 10" id="KW-0269">Exonuclease</keyword>
<reference evidence="10 11" key="1">
    <citation type="submission" date="2020-04" db="EMBL/GenBank/DDBJ databases">
        <title>Usitatibacter rugosus gen. nov., sp. nov. and Usitatibacter palustris sp. nov., novel members of Usitatibacteraceae fam. nov. within the order Nitrosomonadales isolated from soil.</title>
        <authorList>
            <person name="Huber K.J."/>
            <person name="Neumann-Schaal M."/>
            <person name="Geppert A."/>
            <person name="Luckner M."/>
            <person name="Wanner G."/>
            <person name="Overmann J."/>
        </authorList>
    </citation>
    <scope>NUCLEOTIDE SEQUENCE [LARGE SCALE GENOMIC DNA]</scope>
    <source>
        <strain evidence="10 11">0125_3</strain>
    </source>
</reference>
<evidence type="ECO:0000313" key="10">
    <source>
        <dbReference type="EMBL" id="QJR11483.1"/>
    </source>
</evidence>
<dbReference type="Proteomes" id="UP000501534">
    <property type="component" value="Chromosome"/>
</dbReference>
<evidence type="ECO:0000256" key="4">
    <source>
        <dbReference type="ARBA" id="ARBA00022801"/>
    </source>
</evidence>
<evidence type="ECO:0000256" key="3">
    <source>
        <dbReference type="ARBA" id="ARBA00022722"/>
    </source>
</evidence>
<dbReference type="GO" id="GO:0008409">
    <property type="term" value="F:5'-3' exonuclease activity"/>
    <property type="evidence" value="ECO:0007669"/>
    <property type="project" value="InterPro"/>
</dbReference>
<dbReference type="GO" id="GO:0006310">
    <property type="term" value="P:DNA recombination"/>
    <property type="evidence" value="ECO:0007669"/>
    <property type="project" value="InterPro"/>
</dbReference>
<evidence type="ECO:0000256" key="2">
    <source>
        <dbReference type="ARBA" id="ARBA00019841"/>
    </source>
</evidence>
<evidence type="ECO:0000256" key="5">
    <source>
        <dbReference type="ARBA" id="ARBA00022839"/>
    </source>
</evidence>
<keyword evidence="4 10" id="KW-0378">Hydrolase</keyword>
<protein>
    <recommendedName>
        <fullName evidence="2">Single-stranded-DNA-specific exonuclease RecJ</fullName>
    </recommendedName>
</protein>
<dbReference type="InterPro" id="IPR051673">
    <property type="entry name" value="SSDNA_exonuclease_RecJ"/>
</dbReference>